<name>A0A9D3NTR7_9TELE</name>
<keyword evidence="2" id="KW-0813">Transport</keyword>
<dbReference type="Pfam" id="PF01347">
    <property type="entry name" value="Vitellogenin_N"/>
    <property type="match status" value="1"/>
</dbReference>
<evidence type="ECO:0000256" key="5">
    <source>
        <dbReference type="ARBA" id="ARBA00023055"/>
    </source>
</evidence>
<evidence type="ECO:0000259" key="9">
    <source>
        <dbReference type="PROSITE" id="PS51211"/>
    </source>
</evidence>
<dbReference type="GO" id="GO:0042953">
    <property type="term" value="P:lipoprotein transport"/>
    <property type="evidence" value="ECO:0007669"/>
    <property type="project" value="TreeGrafter"/>
</dbReference>
<evidence type="ECO:0000256" key="2">
    <source>
        <dbReference type="ARBA" id="ARBA00022448"/>
    </source>
</evidence>
<dbReference type="Gene3D" id="2.30.230.10">
    <property type="entry name" value="Lipovitellin, beta-sheet shell regions, chain A"/>
    <property type="match status" value="1"/>
</dbReference>
<dbReference type="InterPro" id="IPR015816">
    <property type="entry name" value="Vitellinogen_b-sht_N"/>
</dbReference>
<dbReference type="GO" id="GO:0034362">
    <property type="term" value="C:low-density lipoprotein particle"/>
    <property type="evidence" value="ECO:0007669"/>
    <property type="project" value="TreeGrafter"/>
</dbReference>
<feature type="signal peptide" evidence="8">
    <location>
        <begin position="1"/>
        <end position="18"/>
    </location>
</feature>
<comment type="caution">
    <text evidence="7">Lacks conserved residue(s) required for the propagation of feature annotation.</text>
</comment>
<dbReference type="Gene3D" id="1.25.10.20">
    <property type="entry name" value="Vitellinogen, superhelical"/>
    <property type="match status" value="1"/>
</dbReference>
<feature type="domain" description="Vitellogenin" evidence="9">
    <location>
        <begin position="41"/>
        <end position="652"/>
    </location>
</feature>
<dbReference type="InterPro" id="IPR011030">
    <property type="entry name" value="Lipovitellin_superhlx_dom"/>
</dbReference>
<evidence type="ECO:0000313" key="11">
    <source>
        <dbReference type="Proteomes" id="UP000824219"/>
    </source>
</evidence>
<feature type="chain" id="PRO_5038723599" description="Vitellogenin domain-containing protein" evidence="8">
    <location>
        <begin position="19"/>
        <end position="4402"/>
    </location>
</feature>
<organism evidence="10 11">
    <name type="scientific">Hemibagrus wyckioides</name>
    <dbReference type="NCBI Taxonomy" id="337641"/>
    <lineage>
        <taxon>Eukaryota</taxon>
        <taxon>Metazoa</taxon>
        <taxon>Chordata</taxon>
        <taxon>Craniata</taxon>
        <taxon>Vertebrata</taxon>
        <taxon>Euteleostomi</taxon>
        <taxon>Actinopterygii</taxon>
        <taxon>Neopterygii</taxon>
        <taxon>Teleostei</taxon>
        <taxon>Ostariophysi</taxon>
        <taxon>Siluriformes</taxon>
        <taxon>Bagridae</taxon>
        <taxon>Hemibagrus</taxon>
    </lineage>
</organism>
<dbReference type="Gene3D" id="2.20.80.10">
    <property type="entry name" value="Lipovitellin-phosvitin complex, chain A, domain 4"/>
    <property type="match status" value="1"/>
</dbReference>
<dbReference type="PANTHER" id="PTHR13769">
    <property type="entry name" value="APOLIPOPROTEIN B"/>
    <property type="match status" value="1"/>
</dbReference>
<evidence type="ECO:0000313" key="10">
    <source>
        <dbReference type="EMBL" id="KAG7328197.1"/>
    </source>
</evidence>
<dbReference type="InterPro" id="IPR052418">
    <property type="entry name" value="Apolipoprotein_B"/>
</dbReference>
<comment type="subcellular location">
    <subcellularLocation>
        <location evidence="1">Secreted</location>
    </subcellularLocation>
</comment>
<dbReference type="GO" id="GO:0120020">
    <property type="term" value="F:cholesterol transfer activity"/>
    <property type="evidence" value="ECO:0007669"/>
    <property type="project" value="TreeGrafter"/>
</dbReference>
<protein>
    <recommendedName>
        <fullName evidence="9">Vitellogenin domain-containing protein</fullName>
    </recommendedName>
</protein>
<evidence type="ECO:0000256" key="1">
    <source>
        <dbReference type="ARBA" id="ARBA00004613"/>
    </source>
</evidence>
<evidence type="ECO:0000256" key="7">
    <source>
        <dbReference type="PROSITE-ProRule" id="PRU00557"/>
    </source>
</evidence>
<keyword evidence="3" id="KW-0964">Secreted</keyword>
<dbReference type="GO" id="GO:0050750">
    <property type="term" value="F:low-density lipoprotein particle receptor binding"/>
    <property type="evidence" value="ECO:0007669"/>
    <property type="project" value="TreeGrafter"/>
</dbReference>
<dbReference type="InterPro" id="IPR009454">
    <property type="entry name" value="Lipid_transpt_open_b-sht"/>
</dbReference>
<keyword evidence="6" id="KW-0325">Glycoprotein</keyword>
<dbReference type="GO" id="GO:0042632">
    <property type="term" value="P:cholesterol homeostasis"/>
    <property type="evidence" value="ECO:0007669"/>
    <property type="project" value="TreeGrafter"/>
</dbReference>
<dbReference type="InterPro" id="IPR015255">
    <property type="entry name" value="Vitellinogen_open_b-sht"/>
</dbReference>
<dbReference type="GO" id="GO:0034361">
    <property type="term" value="C:very-low-density lipoprotein particle"/>
    <property type="evidence" value="ECO:0007669"/>
    <property type="project" value="TreeGrafter"/>
</dbReference>
<comment type="caution">
    <text evidence="10">The sequence shown here is derived from an EMBL/GenBank/DDBJ whole genome shotgun (WGS) entry which is preliminary data.</text>
</comment>
<dbReference type="Pfam" id="PF09172">
    <property type="entry name" value="Vit_open_b-sht"/>
    <property type="match status" value="1"/>
</dbReference>
<accession>A0A9D3NTR7</accession>
<dbReference type="SUPFAM" id="SSF48431">
    <property type="entry name" value="Lipovitellin-phosvitin complex, superhelical domain"/>
    <property type="match status" value="1"/>
</dbReference>
<dbReference type="GO" id="GO:0034359">
    <property type="term" value="C:mature chylomicron"/>
    <property type="evidence" value="ECO:0007669"/>
    <property type="project" value="TreeGrafter"/>
</dbReference>
<dbReference type="SUPFAM" id="SSF56968">
    <property type="entry name" value="Lipovitellin-phosvitin complex, beta-sheet shell regions"/>
    <property type="match status" value="2"/>
</dbReference>
<dbReference type="PANTHER" id="PTHR13769:SF6">
    <property type="entry name" value="APOLIPOPROTEIN B-100"/>
    <property type="match status" value="1"/>
</dbReference>
<reference evidence="10 11" key="1">
    <citation type="submission" date="2021-06" db="EMBL/GenBank/DDBJ databases">
        <title>Chromosome-level genome assembly of the red-tail catfish (Hemibagrus wyckioides).</title>
        <authorList>
            <person name="Shao F."/>
        </authorList>
    </citation>
    <scope>NUCLEOTIDE SEQUENCE [LARGE SCALE GENOMIC DNA]</scope>
    <source>
        <strain evidence="10">EC202008001</strain>
        <tissue evidence="10">Blood</tissue>
    </source>
</reference>
<sequence>MGDTKLCLFLLLSTYVLAESSSQVIDEAAREESICPLATRFRNFRKYVYQYTAESTNGVPGTTDTKNGPRISCKVELEVPQTCKFVLRTTECALSEVTVIDAQGQPVYTSAPGSEAFKAAMERSPLSFVVEQVVKVSIYPAKDEPEKIVNIKKGIISALLVPVMEQEHNNIMATIHGRCPTDLAVNKRNDIDTDVTVVRDLSTCSHFYPHNLPTSPLSLLRDLNGLFSKFITSTQTCNYQFDNRKKHMTEAQCTEKHLFIPFSQEDQYGISSEVKQSLVLQESVKINNRYFNTDGTPEKALFQEDVEDTSFIQTKEDIVSLMKTLNDLPHSGRNQERARLFHKLVSQIRGMKNETLSLAVEEMVEISKWLTWQALLQCGTSECTSAILQVLRHINEPAWEVDAIMYALSLLPQASPQHLRDMLSMAQHRQSKPIMYALANTVKKFSKNEATNVPEVKEVADFMEFMLGDCTGDEDKTFLTLRVIGVMGKYMEDFPSVKSTLLGCMRQQDASLSVQKSAIHAFRLMELDPDVTSALLQQYQDNEAPSQKRIAAYLMLMRNTDVVEEVLKTLKDEKDLQVKSFVVSHITNLLDTEDPNLQRAKDSIEKALENDKDLSPMDFTKFSQNYKINVPWTGSVESNVIFNSASYMPREVTLATTLDTFNLELLEIGLEGEGLEPTIEALFGENGFFPDTISKAMYWANDQVPPQVSKVLEKYVAPLKGNRMKREISRNILEQIQDNFKNFREGLKSLKENKDAPKAMAYLQFMGTELGYMKTSELSGILENMMKYTNIFFSDILSQALQRLLSATDNEVYGHYMFLDEAFTLPTGSGFPLKFSLAGIFAPGANGGLKFKRGMQQLVFKPSMGVEFVTQMGIYFPEFVDAGIRMHTNIYHESALDSKITMGANQVKLSIPVAKENTQLLSISNELFSITSTMVKKVSPNEEDKTASTQCSSIFPGMKYCTILNYYNANSAHSPYYPLTGESRFAMELQPTGDVTEYTATVSYEVLKEGKEGRHKVNSLVISLKAEGTTPTVATATFKYNHNKKIFTSELQIPDFDVDAGIKLAVTDNTGKGKKMHGITFDVSNRKNLLLSLVGRARLESMKDGMLELEMAVPALKLDASASASLKKVNGLVLQLETAFNVLEASSLQKAILRYDENKIELEMKSDVNSDVTKLIPDIENYQNKLQILVDEILDQKVAKTDMKLRHIVSKMIEAGTIWLDKFGGDIPYVNNLRSKRYIPELSLPSIPEKLYFNSDALFRYQFNKDKVFISVPLPLGGRTSAELYIPSVLPLPAIDVPFLGINVPKNNYRLPSFTIPLSLDFSVPFIGIGEVSAKINSNFYDWEGSFQGGNYTDDVPSYIAKYKVMATSPVTLLSYKVEGTALVSGTFDDNFKYLVNGSLNHRFLDASFSVFEGIYDVGKAKAIYKLQATSPCGLETSLYYSAQSAANDQELSANGNIDGVFKMGPLYANTTYTQSFTIDLIKGEGIGESVLRFDTSVIQGQTVTKGAYRNNELSILSTTSTHQDNWKHIAEVKYKDGQLSLKSDGRVTALDKTLRIQTDLHMSNEETSFKFETNANDAANRAYSMLMGSLNDRGLEVNLDGSVNFENTHGTHKGTLTFGVNGLATSCTTTLQCSSMTFENVLNAGIDGTNGASMSLMTKALGLDNTVEFNAMGKISKTEVKFNSIFKGNVFEGDARNTMNLALNEQGLTVSNTMTGTLQNMKTESTHTLTVTLWTLAFRSITNSLICDGASYNHDIKVDMRPFITSLQSSGKVEIFDISFSNDGFLKLEPFKLEATGSITGKYKEDTIKTTCAINYSDLSGSVKCDSTGDILESKISQNVELEFAGLSSVFKSETNLNSKALRLENVIRTMALPFSLTVDGILNMDGSVNWYGKHTGQLYSKFLLKAEPLAIAKSHDWRASSTHVLPNGNSAETHIENKFDGLLIPNEQSILWKFKSKLNNHAYNQDVSIYNKEADMGVELSSVLHTNLLSGESSDNSLDTQEFSISGFLKYDKNSDCHIIDLPFIESLPVALERMKTNMVNILESLQQYLNGLDINDLVRQFRENLEKVPQNVRYFMEELDLENKLNMAKDKVISLAQDYAITLDGLEASMEKLRIASEKAIIDFATKIRDIKAQIKEIIESRSWTKILETIGKELKTFDERYSITSTILNVINAFEDVISQIDLQKLQDNSMIWLKNLDAKYDIRAGLQTTLSKLKHAIEAFDIMKFVQDAINYISSSDLEQYVSQLSDHIPTEDIENVIESIKDIIVNWIEEYELLEKINYVYSKIGELFQRYEIEKKMEIFIDQATLLIQQYKIHKTIEAMVETLKSIPFEYFSDKIMELLNAIVSELKLVDIKKNIDELNSYIQILIRNLKTFDYNEFVNEANENISKAINYINEQIILYEIPQKIEASRDFLREMHASTVRYLEQLKTTKIAELYRMIKGVIDKTTYKDIKLKIQDTIEDMRNRIHDMDVKHEISVYLERASESYKNMLAYISSQLHNLIEVIRKVSGEQEVLTQIQQAGEEALSFLKTAKIEILDFTIPFTTFEVPAFTINLHSLQDINIPSEITIPGFMVMDYVYVAPISINFEKIKQMIIDFIDQIRELEIPELDPEATFGELRALYWYYLPDFTFSEIQLVELKFPEVHIAKLNLENFEITMLPIPEVKLPLISLEPCVPAFGKLYGAFQFKSPHYTVMTEAAIQNTTTTSLGPQFQATLTSKVDSTLNILGYSLEAMLQIEAPNMKKLVISETIKASHMAFTVSHEGSLIFSSPSAEAAAKTNVKVTTQIYKADITNNVGVFLKNGISVNMNTSYNHDLSIPSMKISSQATVSKNAEAQFESGTISVTCKNVGNGKWSIEDYSDEGIHKSNLEFKVNAGTAKLTFDGETNSKILKAKQSVNAESVILSHIIIDVSAETETPFMKTSVMKLTGKVQMEGLRIELTTSHNAELTGKVSGTLSNSCEFLAQPFEITLDCKNKGNSKIVLPLKLNGKIDLQQDYKMILNSGKQHVSWVGLARFNQYKYNHKFILENGDNDAGLYVSMDGEANLDFLTVPLTIPEMALPFFEAKTPMIKDFSLWEDFGLKNLLTIPRQSFNLDFKLQYQKNMDKHNFNLNLKPIYEFIKENAQILDVHFELGRDKIFEALTNSYNQARTQFEKFNIDTSIQPPRHFTVPGYTVPLLNIEVSAFRAELPAVSYFIPKELSTPSFKVPMMGFSVPSYTLVLPSLELPVLHVPETLRELTLPTFTLPDIQNIMIPALGNLTYDFSFKSPVITVNSNGGFYNQSDIVVKLGATSTSVFEFLKGKLDATTSITRKRCLKVATTLTLEHKNAAYSHDSSVSLTKRSIESSLANVLKIDLPVFTMELNQQLRGNTKTKPNLASNMKVEYTYTLPAFKSEGKGDIQHDVLLDAFSSYFSVENSLRGKTDGTIMEKGHFSESFHNDAIIYLNSNGLRFTLKTGLTSDADYKKAKIWNVDMTENLELEASLRRIYATLNYTNNNEVNVASFSTNGKHSAKGTFEFVPLTTLSASLNADISQPSNLGLANLMENVEISVTSAKQKFIWSSKEQLASLKHSSDFLLSNDESEIRMEIAESVEGHLAFLKSIKLPIYQKTIWDVMKFDETTSPEKLQFLNVATHVVYTKSMDGVLFSLPAKVLENGVIFNIPKTTLMLPNWMKQISQMIREIDQRIENVDMIDSVSIPPVITVPTFSMPLTTLQVPSFTLDLQNLKIPDSISTDTFDITLPGLPKVKVPSFEIDTKYMKDKMAFLLLKLPQYEVTISSFTLPKSITIGEYTISLDDPIKAICNFEMPAITIPEQKIEIPEISLNLPVSVFIPSFGALSTSVKVSSPIYNNTWTEKLENKEPGFLYTLKSSCTSTMTFLGYDLEAVASVSLDNGALSMDGKCTFSHNDLKVNLKHDLHQNLRIKREEPSASRPPKHTLDIDVTSQTFADVKFRYASYNNGITSSVSHPAGFVGFQLTRKTPSQYNVKLFTRSLSSPDKDTDLLSFKATLKNSERLNLQTSWQLNGFFDMVNDIKAKLPDMTAALYEFVNKYHKAHFGIDLNRASTRLKNAIANNIDKAYSNIPKAFDALQNSVEYLSQQSQEMLKRTMKSMPEISFQDLISQASNNIKKLLQHYESNVRIILDAVMKFLSETKFHLPGLEEKFTGQELYYKMRRSVSQAVKRAASRFNSLMETIADTIASFVNEINFSLPSTNVVVNGKEILRNLKSAAKSTQDLIIKAMKKWEGLKLENLLQNISDFVKLCIQKTGDFITSLQAEKLDELSNNLKGIYTEASNTPAMQELARQIQGAKANAAEYKDKAQLKFQEVYNKISIENFNSEISESISVLEKHLRANIENIIEYSKNASQYTQPYIKITSKKADVDIPLPFYWNSFSEWPSMT</sequence>
<dbReference type="EMBL" id="JAHKSW010000009">
    <property type="protein sequence ID" value="KAG7328197.1"/>
    <property type="molecule type" value="Genomic_DNA"/>
</dbReference>
<proteinExistence type="predicted"/>
<evidence type="ECO:0000256" key="3">
    <source>
        <dbReference type="ARBA" id="ARBA00022525"/>
    </source>
</evidence>
<evidence type="ECO:0000256" key="6">
    <source>
        <dbReference type="ARBA" id="ARBA00023180"/>
    </source>
</evidence>
<dbReference type="GO" id="GO:0030301">
    <property type="term" value="P:cholesterol transport"/>
    <property type="evidence" value="ECO:0007669"/>
    <property type="project" value="TreeGrafter"/>
</dbReference>
<evidence type="ECO:0000256" key="8">
    <source>
        <dbReference type="SAM" id="SignalP"/>
    </source>
</evidence>
<dbReference type="GO" id="GO:0006642">
    <property type="term" value="P:triglyceride mobilization"/>
    <property type="evidence" value="ECO:0007669"/>
    <property type="project" value="TreeGrafter"/>
</dbReference>
<dbReference type="InterPro" id="IPR015819">
    <property type="entry name" value="Lipid_transp_b-sht_shell"/>
</dbReference>
<evidence type="ECO:0000256" key="4">
    <source>
        <dbReference type="ARBA" id="ARBA00022729"/>
    </source>
</evidence>
<keyword evidence="5" id="KW-0445">Lipid transport</keyword>
<keyword evidence="4 8" id="KW-0732">Signal</keyword>
<keyword evidence="11" id="KW-1185">Reference proteome</keyword>
<dbReference type="SMART" id="SM00638">
    <property type="entry name" value="LPD_N"/>
    <property type="match status" value="1"/>
</dbReference>
<dbReference type="Pfam" id="PF06448">
    <property type="entry name" value="DUF1081"/>
    <property type="match status" value="1"/>
</dbReference>
<dbReference type="PROSITE" id="PS51211">
    <property type="entry name" value="VITELLOGENIN"/>
    <property type="match status" value="1"/>
</dbReference>
<gene>
    <name evidence="10" type="ORF">KOW79_008141</name>
</gene>
<dbReference type="Proteomes" id="UP000824219">
    <property type="component" value="Linkage Group LG09"/>
</dbReference>
<dbReference type="OrthoDB" id="6484170at2759"/>
<dbReference type="SMART" id="SM01169">
    <property type="entry name" value="DUF1943"/>
    <property type="match status" value="1"/>
</dbReference>
<dbReference type="InterPro" id="IPR001747">
    <property type="entry name" value="Vitellogenin_N"/>
</dbReference>